<accession>A0A2T0SYE6</accession>
<keyword evidence="2" id="KW-1185">Reference proteome</keyword>
<organism evidence="1 2">
    <name type="scientific">Spirosoma oryzae</name>
    <dbReference type="NCBI Taxonomy" id="1469603"/>
    <lineage>
        <taxon>Bacteria</taxon>
        <taxon>Pseudomonadati</taxon>
        <taxon>Bacteroidota</taxon>
        <taxon>Cytophagia</taxon>
        <taxon>Cytophagales</taxon>
        <taxon>Cytophagaceae</taxon>
        <taxon>Spirosoma</taxon>
    </lineage>
</organism>
<name>A0A2T0SYE6_9BACT</name>
<evidence type="ECO:0000313" key="1">
    <source>
        <dbReference type="EMBL" id="PRY38409.1"/>
    </source>
</evidence>
<dbReference type="Proteomes" id="UP000238375">
    <property type="component" value="Unassembled WGS sequence"/>
</dbReference>
<comment type="caution">
    <text evidence="1">The sequence shown here is derived from an EMBL/GenBank/DDBJ whole genome shotgun (WGS) entry which is preliminary data.</text>
</comment>
<dbReference type="OrthoDB" id="1691954at2"/>
<dbReference type="EMBL" id="PVTE01000009">
    <property type="protein sequence ID" value="PRY38409.1"/>
    <property type="molecule type" value="Genomic_DNA"/>
</dbReference>
<proteinExistence type="predicted"/>
<dbReference type="AlphaFoldDB" id="A0A2T0SYE6"/>
<reference evidence="1 2" key="1">
    <citation type="submission" date="2018-03" db="EMBL/GenBank/DDBJ databases">
        <title>Genomic Encyclopedia of Archaeal and Bacterial Type Strains, Phase II (KMG-II): from individual species to whole genera.</title>
        <authorList>
            <person name="Goeker M."/>
        </authorList>
    </citation>
    <scope>NUCLEOTIDE SEQUENCE [LARGE SCALE GENOMIC DNA]</scope>
    <source>
        <strain evidence="1 2">DSM 28354</strain>
    </source>
</reference>
<gene>
    <name evidence="1" type="ORF">CLV58_109136</name>
</gene>
<dbReference type="RefSeq" id="WP_106138140.1">
    <property type="nucleotide sequence ID" value="NZ_PVTE01000009.1"/>
</dbReference>
<evidence type="ECO:0000313" key="2">
    <source>
        <dbReference type="Proteomes" id="UP000238375"/>
    </source>
</evidence>
<sequence length="130" mass="15109">MELNYHLMESHLGKQFGTGWGNGYVELPEGHPWFNVHYEHIPVDIHGGLTYANFEEGKGWVIGFDTAHYGDSPDNWSEEAVLANWKTELDEERLKRDQLEESGNIERYLFRVGVIYQLQESINTLEQLLL</sequence>
<protein>
    <submittedName>
        <fullName evidence="1">Uncharacterized protein</fullName>
    </submittedName>
</protein>